<feature type="non-terminal residue" evidence="1">
    <location>
        <position position="63"/>
    </location>
</feature>
<evidence type="ECO:0000313" key="1">
    <source>
        <dbReference type="EMBL" id="MCI61313.1"/>
    </source>
</evidence>
<dbReference type="Proteomes" id="UP000265520">
    <property type="component" value="Unassembled WGS sequence"/>
</dbReference>
<evidence type="ECO:0000313" key="2">
    <source>
        <dbReference type="Proteomes" id="UP000265520"/>
    </source>
</evidence>
<reference evidence="1 2" key="1">
    <citation type="journal article" date="2018" name="Front. Plant Sci.">
        <title>Red Clover (Trifolium pratense) and Zigzag Clover (T. medium) - A Picture of Genomic Similarities and Differences.</title>
        <authorList>
            <person name="Dluhosova J."/>
            <person name="Istvanek J."/>
            <person name="Nedelnik J."/>
            <person name="Repkova J."/>
        </authorList>
    </citation>
    <scope>NUCLEOTIDE SEQUENCE [LARGE SCALE GENOMIC DNA]</scope>
    <source>
        <strain evidence="2">cv. 10/8</strain>
        <tissue evidence="1">Leaf</tissue>
    </source>
</reference>
<sequence length="63" mass="7243">MINNHVTTITENNVQIPILVNNANLDSQLNIDHVKGRDTFYDTIQNINDVQDLENVNQIHDNE</sequence>
<name>A0A392TJJ8_9FABA</name>
<protein>
    <submittedName>
        <fullName evidence="1">Uncharacterized protein</fullName>
    </submittedName>
</protein>
<comment type="caution">
    <text evidence="1">The sequence shown here is derived from an EMBL/GenBank/DDBJ whole genome shotgun (WGS) entry which is preliminary data.</text>
</comment>
<accession>A0A392TJJ8</accession>
<organism evidence="1 2">
    <name type="scientific">Trifolium medium</name>
    <dbReference type="NCBI Taxonomy" id="97028"/>
    <lineage>
        <taxon>Eukaryota</taxon>
        <taxon>Viridiplantae</taxon>
        <taxon>Streptophyta</taxon>
        <taxon>Embryophyta</taxon>
        <taxon>Tracheophyta</taxon>
        <taxon>Spermatophyta</taxon>
        <taxon>Magnoliopsida</taxon>
        <taxon>eudicotyledons</taxon>
        <taxon>Gunneridae</taxon>
        <taxon>Pentapetalae</taxon>
        <taxon>rosids</taxon>
        <taxon>fabids</taxon>
        <taxon>Fabales</taxon>
        <taxon>Fabaceae</taxon>
        <taxon>Papilionoideae</taxon>
        <taxon>50 kb inversion clade</taxon>
        <taxon>NPAAA clade</taxon>
        <taxon>Hologalegina</taxon>
        <taxon>IRL clade</taxon>
        <taxon>Trifolieae</taxon>
        <taxon>Trifolium</taxon>
    </lineage>
</organism>
<dbReference type="AlphaFoldDB" id="A0A392TJJ8"/>
<proteinExistence type="predicted"/>
<dbReference type="EMBL" id="LXQA010597514">
    <property type="protein sequence ID" value="MCI61313.1"/>
    <property type="molecule type" value="Genomic_DNA"/>
</dbReference>
<keyword evidence="2" id="KW-1185">Reference proteome</keyword>